<organism evidence="1 2">
    <name type="scientific">Aspergillus ibericus CBS 121593</name>
    <dbReference type="NCBI Taxonomy" id="1448316"/>
    <lineage>
        <taxon>Eukaryota</taxon>
        <taxon>Fungi</taxon>
        <taxon>Dikarya</taxon>
        <taxon>Ascomycota</taxon>
        <taxon>Pezizomycotina</taxon>
        <taxon>Eurotiomycetes</taxon>
        <taxon>Eurotiomycetidae</taxon>
        <taxon>Eurotiales</taxon>
        <taxon>Aspergillaceae</taxon>
        <taxon>Aspergillus</taxon>
        <taxon>Aspergillus subgen. Circumdati</taxon>
    </lineage>
</organism>
<evidence type="ECO:0000313" key="2">
    <source>
        <dbReference type="Proteomes" id="UP000249402"/>
    </source>
</evidence>
<protein>
    <submittedName>
        <fullName evidence="1">Uncharacterized protein</fullName>
    </submittedName>
</protein>
<dbReference type="AlphaFoldDB" id="A0A395GQH5"/>
<dbReference type="EMBL" id="KZ824460">
    <property type="protein sequence ID" value="RAK97765.1"/>
    <property type="molecule type" value="Genomic_DNA"/>
</dbReference>
<proteinExistence type="predicted"/>
<name>A0A395GQH5_9EURO</name>
<keyword evidence="2" id="KW-1185">Reference proteome</keyword>
<dbReference type="VEuPathDB" id="FungiDB:BO80DRAFT_428028"/>
<dbReference type="Proteomes" id="UP000249402">
    <property type="component" value="Unassembled WGS sequence"/>
</dbReference>
<dbReference type="RefSeq" id="XP_025572093.1">
    <property type="nucleotide sequence ID" value="XM_025720154.1"/>
</dbReference>
<accession>A0A395GQH5</accession>
<gene>
    <name evidence="1" type="ORF">BO80DRAFT_428028</name>
</gene>
<dbReference type="GeneID" id="37225019"/>
<reference evidence="1 2" key="1">
    <citation type="submission" date="2018-02" db="EMBL/GenBank/DDBJ databases">
        <title>The genomes of Aspergillus section Nigri reveals drivers in fungal speciation.</title>
        <authorList>
            <consortium name="DOE Joint Genome Institute"/>
            <person name="Vesth T.C."/>
            <person name="Nybo J."/>
            <person name="Theobald S."/>
            <person name="Brandl J."/>
            <person name="Frisvad J.C."/>
            <person name="Nielsen K.F."/>
            <person name="Lyhne E.K."/>
            <person name="Kogle M.E."/>
            <person name="Kuo A."/>
            <person name="Riley R."/>
            <person name="Clum A."/>
            <person name="Nolan M."/>
            <person name="Lipzen A."/>
            <person name="Salamov A."/>
            <person name="Henrissat B."/>
            <person name="Wiebenga A."/>
            <person name="De vries R.P."/>
            <person name="Grigoriev I.V."/>
            <person name="Mortensen U.H."/>
            <person name="Andersen M.R."/>
            <person name="Baker S.E."/>
        </authorList>
    </citation>
    <scope>NUCLEOTIDE SEQUENCE [LARGE SCALE GENOMIC DNA]</scope>
    <source>
        <strain evidence="1 2">CBS 121593</strain>
    </source>
</reference>
<evidence type="ECO:0000313" key="1">
    <source>
        <dbReference type="EMBL" id="RAK97765.1"/>
    </source>
</evidence>
<sequence length="61" mass="6484">MTATDDQGAKRGAVACLQGDALQHCRAITCRCINVGSDISGAIPIPLLRTWAMSASHDCRR</sequence>